<name>A0A8F5BSW4_9CREN</name>
<accession>A0A8F5BSW4</accession>
<dbReference type="RefSeq" id="WP_218259284.1">
    <property type="nucleotide sequence ID" value="NZ_CP077713.1"/>
</dbReference>
<evidence type="ECO:0000313" key="1">
    <source>
        <dbReference type="EMBL" id="QXJ30862.1"/>
    </source>
</evidence>
<dbReference type="EMBL" id="CP077715">
    <property type="protein sequence ID" value="QXJ30862.1"/>
    <property type="molecule type" value="Genomic_DNA"/>
</dbReference>
<gene>
    <name evidence="1" type="ORF">J5U21_00511</name>
</gene>
<sequence length="63" mass="7105">MSEDFTSDVKSTMFPQPWGYRVILPRAIKTYIGDVKKSFRAPRGKDVNVQDVDVGDVLDSLSQ</sequence>
<organism evidence="1 2">
    <name type="scientific">Saccharolobus shibatae</name>
    <dbReference type="NCBI Taxonomy" id="2286"/>
    <lineage>
        <taxon>Archaea</taxon>
        <taxon>Thermoproteota</taxon>
        <taxon>Thermoprotei</taxon>
        <taxon>Sulfolobales</taxon>
        <taxon>Sulfolobaceae</taxon>
        <taxon>Saccharolobus</taxon>
    </lineage>
</organism>
<reference evidence="1" key="1">
    <citation type="journal article" date="2021" name="Environ. Microbiol.">
        <title>New insights into the diversity and evolution of the archaeal mobilome from three complete genomes of Saccharolobus shibatae.</title>
        <authorList>
            <person name="Medvedeva S."/>
            <person name="Brandt D."/>
            <person name="Cvirkaite-Krupovic V."/>
            <person name="Liu Y."/>
            <person name="Severinov K."/>
            <person name="Ishino S."/>
            <person name="Ishino Y."/>
            <person name="Prangishvili D."/>
            <person name="Kalinowski J."/>
            <person name="Krupovic M."/>
        </authorList>
    </citation>
    <scope>NUCLEOTIDE SEQUENCE</scope>
    <source>
        <strain evidence="1">BEU9</strain>
    </source>
</reference>
<proteinExistence type="predicted"/>
<protein>
    <submittedName>
        <fullName evidence="1">Putative transposase</fullName>
    </submittedName>
</protein>
<dbReference type="GeneID" id="65559061"/>
<evidence type="ECO:0000313" key="2">
    <source>
        <dbReference type="Proteomes" id="UP000693941"/>
    </source>
</evidence>
<dbReference type="AlphaFoldDB" id="A0A8F5BSW4"/>
<dbReference type="Proteomes" id="UP000693941">
    <property type="component" value="Chromosome"/>
</dbReference>